<name>A0A8K1CR93_PYTOL</name>
<accession>A0A8K1CR93</accession>
<feature type="domain" description="YdbS-like PH" evidence="1">
    <location>
        <begin position="23"/>
        <end position="96"/>
    </location>
</feature>
<comment type="caution">
    <text evidence="2">The sequence shown here is derived from an EMBL/GenBank/DDBJ whole genome shotgun (WGS) entry which is preliminary data.</text>
</comment>
<reference evidence="2" key="1">
    <citation type="submission" date="2019-03" db="EMBL/GenBank/DDBJ databases">
        <title>Long read genome sequence of the mycoparasitic Pythium oligandrum ATCC 38472 isolated from sugarbeet rhizosphere.</title>
        <authorList>
            <person name="Gaulin E."/>
        </authorList>
    </citation>
    <scope>NUCLEOTIDE SEQUENCE</scope>
    <source>
        <strain evidence="2">ATCC 38472_TT</strain>
    </source>
</reference>
<evidence type="ECO:0000313" key="3">
    <source>
        <dbReference type="Proteomes" id="UP000794436"/>
    </source>
</evidence>
<dbReference type="EMBL" id="SPLM01000002">
    <property type="protein sequence ID" value="TMW68347.1"/>
    <property type="molecule type" value="Genomic_DNA"/>
</dbReference>
<evidence type="ECO:0000259" key="1">
    <source>
        <dbReference type="Pfam" id="PF03703"/>
    </source>
</evidence>
<dbReference type="OrthoDB" id="163127at2759"/>
<sequence>MCLPCIPCLIYCQHKEVDSLHCKVTSNRVEFEGGWMNHVSKNIPLDRIQDVSLDQGCCQRMFGIKALGIQTAGAGGPVPEIYLMAPKNAEMVRDEIMRRRDMVVLGHNGRPTAAMKDSVKRVAFNQVVPVPAAGGVVRAPLAPSGVHTTLSITSDEAVLLELRELKEALLRIEKHVEGVDKML</sequence>
<gene>
    <name evidence="2" type="ORF">Poli38472_005815</name>
</gene>
<evidence type="ECO:0000313" key="2">
    <source>
        <dbReference type="EMBL" id="TMW68347.1"/>
    </source>
</evidence>
<dbReference type="Proteomes" id="UP000794436">
    <property type="component" value="Unassembled WGS sequence"/>
</dbReference>
<keyword evidence="3" id="KW-1185">Reference proteome</keyword>
<dbReference type="AlphaFoldDB" id="A0A8K1CR93"/>
<dbReference type="PANTHER" id="PTHR34473">
    <property type="entry name" value="UPF0699 TRANSMEMBRANE PROTEIN YDBS"/>
    <property type="match status" value="1"/>
</dbReference>
<proteinExistence type="predicted"/>
<protein>
    <recommendedName>
        <fullName evidence="1">YdbS-like PH domain-containing protein</fullName>
    </recommendedName>
</protein>
<dbReference type="PANTHER" id="PTHR34473:SF2">
    <property type="entry name" value="UPF0699 TRANSMEMBRANE PROTEIN YDBT"/>
    <property type="match status" value="1"/>
</dbReference>
<dbReference type="Pfam" id="PF03703">
    <property type="entry name" value="bPH_2"/>
    <property type="match status" value="1"/>
</dbReference>
<organism evidence="2 3">
    <name type="scientific">Pythium oligandrum</name>
    <name type="common">Mycoparasitic fungus</name>
    <dbReference type="NCBI Taxonomy" id="41045"/>
    <lineage>
        <taxon>Eukaryota</taxon>
        <taxon>Sar</taxon>
        <taxon>Stramenopiles</taxon>
        <taxon>Oomycota</taxon>
        <taxon>Peronosporomycetes</taxon>
        <taxon>Pythiales</taxon>
        <taxon>Pythiaceae</taxon>
        <taxon>Pythium</taxon>
    </lineage>
</organism>
<dbReference type="InterPro" id="IPR005182">
    <property type="entry name" value="YdbS-like_PH"/>
</dbReference>